<feature type="non-terminal residue" evidence="2">
    <location>
        <position position="31"/>
    </location>
</feature>
<sequence>MLLRAASAFSLLNTHGDNPSPFMFPASSSSL</sequence>
<reference evidence="2" key="1">
    <citation type="journal article" date="2013" name="Appl. Biochem. Biotechnol.">
        <title>Analysis of dormant bud (Banjhi) specific transcriptome of tea (Camellia sinensis (L.) O. Kuntze) from cDNA library revealed dormancy-related genes.</title>
        <authorList>
            <person name="Thirugnanasambantham K."/>
            <person name="Prabu G."/>
            <person name="Palanisamy S."/>
            <person name="Chandrabose S.R."/>
            <person name="Mandal A.K."/>
        </authorList>
    </citation>
    <scope>NUCLEOTIDE SEQUENCE</scope>
</reference>
<feature type="compositionally biased region" description="Low complexity" evidence="1">
    <location>
        <begin position="19"/>
        <end position="31"/>
    </location>
</feature>
<dbReference type="EMBL" id="HM003332">
    <property type="protein sequence ID" value="AEC11030.1"/>
    <property type="molecule type" value="mRNA"/>
</dbReference>
<evidence type="ECO:0000313" key="2">
    <source>
        <dbReference type="EMBL" id="AEC11030.1"/>
    </source>
</evidence>
<proteinExistence type="evidence at transcript level"/>
<dbReference type="AlphaFoldDB" id="F4YFG9"/>
<organism evidence="2">
    <name type="scientific">Camellia sinensis</name>
    <name type="common">Tea plant</name>
    <name type="synonym">Thea sinensis</name>
    <dbReference type="NCBI Taxonomy" id="4442"/>
    <lineage>
        <taxon>Eukaryota</taxon>
        <taxon>Viridiplantae</taxon>
        <taxon>Streptophyta</taxon>
        <taxon>Embryophyta</taxon>
        <taxon>Tracheophyta</taxon>
        <taxon>Spermatophyta</taxon>
        <taxon>Magnoliopsida</taxon>
        <taxon>eudicotyledons</taxon>
        <taxon>Gunneridae</taxon>
        <taxon>Pentapetalae</taxon>
        <taxon>asterids</taxon>
        <taxon>Ericales</taxon>
        <taxon>Theaceae</taxon>
        <taxon>Camellia</taxon>
    </lineage>
</organism>
<name>F4YFG9_CAMSI</name>
<evidence type="ECO:0000256" key="1">
    <source>
        <dbReference type="SAM" id="MobiDB-lite"/>
    </source>
</evidence>
<protein>
    <submittedName>
        <fullName evidence="2">Uncharacterized protein</fullName>
    </submittedName>
</protein>
<accession>F4YFG9</accession>
<feature type="region of interest" description="Disordered" evidence="1">
    <location>
        <begin position="12"/>
        <end position="31"/>
    </location>
</feature>